<feature type="compositionally biased region" description="Polar residues" evidence="2">
    <location>
        <begin position="72"/>
        <end position="90"/>
    </location>
</feature>
<protein>
    <submittedName>
        <fullName evidence="3">Putative T-complex protein 11 like protein</fullName>
    </submittedName>
</protein>
<feature type="region of interest" description="Disordered" evidence="2">
    <location>
        <begin position="64"/>
        <end position="115"/>
    </location>
</feature>
<dbReference type="Pfam" id="PF05794">
    <property type="entry name" value="Tcp11"/>
    <property type="match status" value="1"/>
</dbReference>
<evidence type="ECO:0000256" key="2">
    <source>
        <dbReference type="SAM" id="MobiDB-lite"/>
    </source>
</evidence>
<dbReference type="Proteomes" id="UP000030759">
    <property type="component" value="Unassembled WGS sequence"/>
</dbReference>
<accession>A0A061I1D8</accession>
<proteinExistence type="inferred from homology"/>
<dbReference type="PANTHER" id="PTHR12832">
    <property type="entry name" value="TESTIS-SPECIFIC PROTEIN PBS13 T-COMPLEX 11"/>
    <property type="match status" value="1"/>
</dbReference>
<dbReference type="EMBL" id="KE683183">
    <property type="protein sequence ID" value="ERE65810.1"/>
    <property type="molecule type" value="Genomic_DNA"/>
</dbReference>
<dbReference type="AlphaFoldDB" id="A0A061I1D8"/>
<evidence type="ECO:0000256" key="1">
    <source>
        <dbReference type="ARBA" id="ARBA00010954"/>
    </source>
</evidence>
<dbReference type="GO" id="GO:0010737">
    <property type="term" value="P:protein kinase A signaling"/>
    <property type="evidence" value="ECO:0007669"/>
    <property type="project" value="TreeGrafter"/>
</dbReference>
<evidence type="ECO:0000313" key="4">
    <source>
        <dbReference type="Proteomes" id="UP000030759"/>
    </source>
</evidence>
<dbReference type="InterPro" id="IPR008862">
    <property type="entry name" value="Tcp11"/>
</dbReference>
<comment type="similarity">
    <text evidence="1">Belongs to the TCP11 family.</text>
</comment>
<dbReference type="GO" id="GO:1902490">
    <property type="term" value="P:regulation of sperm capacitation"/>
    <property type="evidence" value="ECO:0007669"/>
    <property type="project" value="TreeGrafter"/>
</dbReference>
<organism evidence="3 4">
    <name type="scientific">Cricetulus griseus</name>
    <name type="common">Chinese hamster</name>
    <name type="synonym">Cricetulus barabensis griseus</name>
    <dbReference type="NCBI Taxonomy" id="10029"/>
    <lineage>
        <taxon>Eukaryota</taxon>
        <taxon>Metazoa</taxon>
        <taxon>Chordata</taxon>
        <taxon>Craniata</taxon>
        <taxon>Vertebrata</taxon>
        <taxon>Euteleostomi</taxon>
        <taxon>Mammalia</taxon>
        <taxon>Eutheria</taxon>
        <taxon>Euarchontoglires</taxon>
        <taxon>Glires</taxon>
        <taxon>Rodentia</taxon>
        <taxon>Myomorpha</taxon>
        <taxon>Muroidea</taxon>
        <taxon>Cricetidae</taxon>
        <taxon>Cricetinae</taxon>
        <taxon>Cricetulus</taxon>
    </lineage>
</organism>
<reference evidence="4" key="1">
    <citation type="journal article" date="2013" name="Nat. Biotechnol.">
        <title>Chinese hamster genome sequenced from sorted chromosomes.</title>
        <authorList>
            <person name="Brinkrolf K."/>
            <person name="Rupp O."/>
            <person name="Laux H."/>
            <person name="Kollin F."/>
            <person name="Ernst W."/>
            <person name="Linke B."/>
            <person name="Kofler R."/>
            <person name="Romand S."/>
            <person name="Hesse F."/>
            <person name="Budach W.E."/>
            <person name="Galosy S."/>
            <person name="Muller D."/>
            <person name="Noll T."/>
            <person name="Wienberg J."/>
            <person name="Jostock T."/>
            <person name="Leonard M."/>
            <person name="Grillari J."/>
            <person name="Tauch A."/>
            <person name="Goesmann A."/>
            <person name="Helk B."/>
            <person name="Mott J.E."/>
            <person name="Puhler A."/>
            <person name="Borth N."/>
        </authorList>
    </citation>
    <scope>NUCLEOTIDE SEQUENCE [LARGE SCALE GENOMIC DNA]</scope>
    <source>
        <strain evidence="4">17A/GY</strain>
    </source>
</reference>
<dbReference type="PANTHER" id="PTHR12832:SF21">
    <property type="entry name" value="T-COMPLEX PROTEIN 11 X-LINKED PROTEIN 1-RELATED"/>
    <property type="match status" value="1"/>
</dbReference>
<name>A0A061I1D8_CRIGR</name>
<gene>
    <name evidence="3" type="ORF">H671_xg19922</name>
</gene>
<evidence type="ECO:0000313" key="3">
    <source>
        <dbReference type="EMBL" id="ERE65810.1"/>
    </source>
</evidence>
<dbReference type="GO" id="GO:0036126">
    <property type="term" value="C:sperm flagellum"/>
    <property type="evidence" value="ECO:0007669"/>
    <property type="project" value="TreeGrafter"/>
</dbReference>
<dbReference type="GO" id="GO:0001669">
    <property type="term" value="C:acrosomal vesicle"/>
    <property type="evidence" value="ECO:0007669"/>
    <property type="project" value="TreeGrafter"/>
</dbReference>
<sequence>MAMIVAKMILEEIFPRFRIPQVIGPDNGPAFFAQCSPESSSGLDFKYVYYSYQEILAKREATETKNRDITNMPKSKNTTSKADSGESENGVQKPKSSSKDHRDKTPPASQPVVISTENIETVTDVSKLSIAHEIIVNQDFVVKENDLSENSLESKFVESMYNAFWDHLKDQLSSTPPDYSCALELINNIKQILVSLLLPRQNRLKNEIEEALDMDLLRQETEHGALDVPHLSNYILNLMALLCAPVRDEAVQELESIKDPVEGIFHVLGLMKMDMVNYTIKNIRPYLQEHSIQYERAKFQELLDKQPNFLDCTTKWMTRAATDITTPLPSTSVFASSSSSTISSSPNSKTDLEPPSLTTVLYQGYLNLVLRDYGSEEFPETLLMDKARLQNMKSKLRHLTILASVLLVARSFSCGVLFSSPEFVDKLKCITKALTEDFSSKPEESMLSVSDQVSQEIHQGLKDTGLTALSSENRASLVGQLRNIAKKENCIRTIIEQRIHLFLKCCLIRGMQESLLDFPGGLLFIEPELAELGWKFVNLMHHNQHVFSPYYAEILKRIISQTNGEESEEKPI</sequence>